<dbReference type="InterPro" id="IPR011993">
    <property type="entry name" value="PH-like_dom_sf"/>
</dbReference>
<dbReference type="KEGG" id="dpp:DICPUDRAFT_48138"/>
<sequence length="297" mass="33782">MEEDHEQTLLIKKECFIYRIPPRPSAQGYKAQDWDPSTYIWSGRLVIVARGDLCVIRFEDPNSGEIFAQCPVDSTAVEPVVDSSRYFVIKIKDGERHAFVGMGFTDRSDAFDFSATLQDHQNYVKNKKDIEVQKKKYENEPKKDYSLKTGQTIHIPFKAPVKNAPQQQQNKIAVVTGAGGGFLLSPPPPAGSKGVRPIVQQSGSQQNDFFSSPQQQQPQQQQQSNNFFNQPQQQQQQPQHSQNNNIDPFGNFGNSNDFFSSPQQNNNNFNNNNSNNNFFNPQPQQNNSNNNNDFWFN</sequence>
<proteinExistence type="predicted"/>
<feature type="domain" description="NECAP PHear" evidence="2">
    <location>
        <begin position="6"/>
        <end position="157"/>
    </location>
</feature>
<dbReference type="GO" id="GO:0030125">
    <property type="term" value="C:clathrin vesicle coat"/>
    <property type="evidence" value="ECO:0000318"/>
    <property type="project" value="GO_Central"/>
</dbReference>
<dbReference type="SUPFAM" id="SSF50729">
    <property type="entry name" value="PH domain-like"/>
    <property type="match status" value="1"/>
</dbReference>
<gene>
    <name evidence="3" type="ORF">DICPUDRAFT_48138</name>
</gene>
<dbReference type="OrthoDB" id="10265489at2759"/>
<dbReference type="OMA" id="KNECFVY"/>
<dbReference type="VEuPathDB" id="AmoebaDB:DICPUDRAFT_48138"/>
<dbReference type="Pfam" id="PF07933">
    <property type="entry name" value="DUF1681"/>
    <property type="match status" value="1"/>
</dbReference>
<dbReference type="PANTHER" id="PTHR12847">
    <property type="entry name" value="ATP-BINDING CASSETTE ABC TRANSPORTER-RELATED"/>
    <property type="match status" value="1"/>
</dbReference>
<dbReference type="AlphaFoldDB" id="F0ZN00"/>
<feature type="compositionally biased region" description="Low complexity" evidence="1">
    <location>
        <begin position="205"/>
        <end position="297"/>
    </location>
</feature>
<dbReference type="InParanoid" id="F0ZN00"/>
<dbReference type="STRING" id="5786.F0ZN00"/>
<dbReference type="GeneID" id="10499412"/>
<dbReference type="GO" id="GO:0006897">
    <property type="term" value="P:endocytosis"/>
    <property type="evidence" value="ECO:0007669"/>
    <property type="project" value="InterPro"/>
</dbReference>
<reference evidence="4" key="1">
    <citation type="journal article" date="2011" name="Genome Biol.">
        <title>Comparative genomics of the social amoebae Dictyostelium discoideum and Dictyostelium purpureum.</title>
        <authorList>
            <consortium name="US DOE Joint Genome Institute (JGI-PGF)"/>
            <person name="Sucgang R."/>
            <person name="Kuo A."/>
            <person name="Tian X."/>
            <person name="Salerno W."/>
            <person name="Parikh A."/>
            <person name="Feasley C.L."/>
            <person name="Dalin E."/>
            <person name="Tu H."/>
            <person name="Huang E."/>
            <person name="Barry K."/>
            <person name="Lindquist E."/>
            <person name="Shapiro H."/>
            <person name="Bruce D."/>
            <person name="Schmutz J."/>
            <person name="Salamov A."/>
            <person name="Fey P."/>
            <person name="Gaudet P."/>
            <person name="Anjard C."/>
            <person name="Babu M.M."/>
            <person name="Basu S."/>
            <person name="Bushmanova Y."/>
            <person name="van der Wel H."/>
            <person name="Katoh-Kurasawa M."/>
            <person name="Dinh C."/>
            <person name="Coutinho P.M."/>
            <person name="Saito T."/>
            <person name="Elias M."/>
            <person name="Schaap P."/>
            <person name="Kay R.R."/>
            <person name="Henrissat B."/>
            <person name="Eichinger L."/>
            <person name="Rivero F."/>
            <person name="Putnam N.H."/>
            <person name="West C.M."/>
            <person name="Loomis W.F."/>
            <person name="Chisholm R.L."/>
            <person name="Shaulsky G."/>
            <person name="Strassmann J.E."/>
            <person name="Queller D.C."/>
            <person name="Kuspa A."/>
            <person name="Grigoriev I.V."/>
        </authorList>
    </citation>
    <scope>NUCLEOTIDE SEQUENCE [LARGE SCALE GENOMIC DNA]</scope>
    <source>
        <strain evidence="4">QSDP1</strain>
    </source>
</reference>
<organism evidence="3 4">
    <name type="scientific">Dictyostelium purpureum</name>
    <name type="common">Slime mold</name>
    <dbReference type="NCBI Taxonomy" id="5786"/>
    <lineage>
        <taxon>Eukaryota</taxon>
        <taxon>Amoebozoa</taxon>
        <taxon>Evosea</taxon>
        <taxon>Eumycetozoa</taxon>
        <taxon>Dictyostelia</taxon>
        <taxon>Dictyosteliales</taxon>
        <taxon>Dictyosteliaceae</taxon>
        <taxon>Dictyostelium</taxon>
    </lineage>
</organism>
<dbReference type="EMBL" id="GL871088">
    <property type="protein sequence ID" value="EGC34656.1"/>
    <property type="molecule type" value="Genomic_DNA"/>
</dbReference>
<dbReference type="eggNOG" id="KOG2500">
    <property type="taxonomic scope" value="Eukaryota"/>
</dbReference>
<accession>F0ZN00</accession>
<keyword evidence="4" id="KW-1185">Reference proteome</keyword>
<protein>
    <recommendedName>
        <fullName evidence="2">NECAP PHear domain-containing protein</fullName>
    </recommendedName>
</protein>
<evidence type="ECO:0000259" key="2">
    <source>
        <dbReference type="Pfam" id="PF07933"/>
    </source>
</evidence>
<dbReference type="RefSeq" id="XP_003288793.1">
    <property type="nucleotide sequence ID" value="XM_003288745.1"/>
</dbReference>
<dbReference type="GO" id="GO:0016192">
    <property type="term" value="P:vesicle-mediated transport"/>
    <property type="evidence" value="ECO:0000318"/>
    <property type="project" value="GO_Central"/>
</dbReference>
<evidence type="ECO:0000313" key="4">
    <source>
        <dbReference type="Proteomes" id="UP000001064"/>
    </source>
</evidence>
<dbReference type="CDD" id="cd13228">
    <property type="entry name" value="PHear_NECAP"/>
    <property type="match status" value="1"/>
</dbReference>
<evidence type="ECO:0000313" key="3">
    <source>
        <dbReference type="EMBL" id="EGC34656.1"/>
    </source>
</evidence>
<evidence type="ECO:0000256" key="1">
    <source>
        <dbReference type="SAM" id="MobiDB-lite"/>
    </source>
</evidence>
<dbReference type="Gene3D" id="2.30.29.30">
    <property type="entry name" value="Pleckstrin-homology domain (PH domain)/Phosphotyrosine-binding domain (PTB)"/>
    <property type="match status" value="1"/>
</dbReference>
<dbReference type="PANTHER" id="PTHR12847:SF9">
    <property type="entry name" value="NECAP-LIKE PROTEIN CG9132"/>
    <property type="match status" value="1"/>
</dbReference>
<name>F0ZN00_DICPU</name>
<dbReference type="InterPro" id="IPR012466">
    <property type="entry name" value="NECAP_PHear"/>
</dbReference>
<feature type="region of interest" description="Disordered" evidence="1">
    <location>
        <begin position="179"/>
        <end position="297"/>
    </location>
</feature>
<dbReference type="Proteomes" id="UP000001064">
    <property type="component" value="Unassembled WGS sequence"/>
</dbReference>